<sequence length="102" mass="11249">MNVLVRSPNNTKLVLSAVNAVRSSNSNSNDGFEDFIKSVAEPDEIIEMENDNKKKKKSVLKATQKKGKRCKSKKKKIVSIKLVDMSVSDDGIRNGSRQLGLA</sequence>
<dbReference type="EMBL" id="CM009292">
    <property type="protein sequence ID" value="PNT43103.1"/>
    <property type="molecule type" value="Genomic_DNA"/>
</dbReference>
<keyword evidence="2" id="KW-1185">Reference proteome</keyword>
<dbReference type="AlphaFoldDB" id="B9GZ54"/>
<dbReference type="Proteomes" id="UP000006729">
    <property type="component" value="Chromosome 3"/>
</dbReference>
<evidence type="ECO:0000313" key="2">
    <source>
        <dbReference type="Proteomes" id="UP000006729"/>
    </source>
</evidence>
<gene>
    <name evidence="1" type="ORF">POPTR_003G014700</name>
</gene>
<proteinExistence type="predicted"/>
<organism evidence="1 2">
    <name type="scientific">Populus trichocarpa</name>
    <name type="common">Western balsam poplar</name>
    <name type="synonym">Populus balsamifera subsp. trichocarpa</name>
    <dbReference type="NCBI Taxonomy" id="3694"/>
    <lineage>
        <taxon>Eukaryota</taxon>
        <taxon>Viridiplantae</taxon>
        <taxon>Streptophyta</taxon>
        <taxon>Embryophyta</taxon>
        <taxon>Tracheophyta</taxon>
        <taxon>Spermatophyta</taxon>
        <taxon>Magnoliopsida</taxon>
        <taxon>eudicotyledons</taxon>
        <taxon>Gunneridae</taxon>
        <taxon>Pentapetalae</taxon>
        <taxon>rosids</taxon>
        <taxon>fabids</taxon>
        <taxon>Malpighiales</taxon>
        <taxon>Salicaceae</taxon>
        <taxon>Saliceae</taxon>
        <taxon>Populus</taxon>
    </lineage>
</organism>
<name>B9GZ54_POPTR</name>
<accession>B9GZ54</accession>
<protein>
    <submittedName>
        <fullName evidence="1">Uncharacterized protein</fullName>
    </submittedName>
</protein>
<dbReference type="InParanoid" id="B9GZ54"/>
<reference evidence="1 2" key="1">
    <citation type="journal article" date="2006" name="Science">
        <title>The genome of black cottonwood, Populus trichocarpa (Torr. &amp; Gray).</title>
        <authorList>
            <person name="Tuskan G.A."/>
            <person name="Difazio S."/>
            <person name="Jansson S."/>
            <person name="Bohlmann J."/>
            <person name="Grigoriev I."/>
            <person name="Hellsten U."/>
            <person name="Putnam N."/>
            <person name="Ralph S."/>
            <person name="Rombauts S."/>
            <person name="Salamov A."/>
            <person name="Schein J."/>
            <person name="Sterck L."/>
            <person name="Aerts A."/>
            <person name="Bhalerao R.R."/>
            <person name="Bhalerao R.P."/>
            <person name="Blaudez D."/>
            <person name="Boerjan W."/>
            <person name="Brun A."/>
            <person name="Brunner A."/>
            <person name="Busov V."/>
            <person name="Campbell M."/>
            <person name="Carlson J."/>
            <person name="Chalot M."/>
            <person name="Chapman J."/>
            <person name="Chen G.L."/>
            <person name="Cooper D."/>
            <person name="Coutinho P.M."/>
            <person name="Couturier J."/>
            <person name="Covert S."/>
            <person name="Cronk Q."/>
            <person name="Cunningham R."/>
            <person name="Davis J."/>
            <person name="Degroeve S."/>
            <person name="Dejardin A."/>
            <person name="Depamphilis C."/>
            <person name="Detter J."/>
            <person name="Dirks B."/>
            <person name="Dubchak I."/>
            <person name="Duplessis S."/>
            <person name="Ehlting J."/>
            <person name="Ellis B."/>
            <person name="Gendler K."/>
            <person name="Goodstein D."/>
            <person name="Gribskov M."/>
            <person name="Grimwood J."/>
            <person name="Groover A."/>
            <person name="Gunter L."/>
            <person name="Hamberger B."/>
            <person name="Heinze B."/>
            <person name="Helariutta Y."/>
            <person name="Henrissat B."/>
            <person name="Holligan D."/>
            <person name="Holt R."/>
            <person name="Huang W."/>
            <person name="Islam-Faridi N."/>
            <person name="Jones S."/>
            <person name="Jones-Rhoades M."/>
            <person name="Jorgensen R."/>
            <person name="Joshi C."/>
            <person name="Kangasjarvi J."/>
            <person name="Karlsson J."/>
            <person name="Kelleher C."/>
            <person name="Kirkpatrick R."/>
            <person name="Kirst M."/>
            <person name="Kohler A."/>
            <person name="Kalluri U."/>
            <person name="Larimer F."/>
            <person name="Leebens-Mack J."/>
            <person name="Leple J.C."/>
            <person name="Locascio P."/>
            <person name="Lou Y."/>
            <person name="Lucas S."/>
            <person name="Martin F."/>
            <person name="Montanini B."/>
            <person name="Napoli C."/>
            <person name="Nelson D.R."/>
            <person name="Nelson C."/>
            <person name="Nieminen K."/>
            <person name="Nilsson O."/>
            <person name="Pereda V."/>
            <person name="Peter G."/>
            <person name="Philippe R."/>
            <person name="Pilate G."/>
            <person name="Poliakov A."/>
            <person name="Razumovskaya J."/>
            <person name="Richardson P."/>
            <person name="Rinaldi C."/>
            <person name="Ritland K."/>
            <person name="Rouze P."/>
            <person name="Ryaboy D."/>
            <person name="Schmutz J."/>
            <person name="Schrader J."/>
            <person name="Segerman B."/>
            <person name="Shin H."/>
            <person name="Siddiqui A."/>
            <person name="Sterky F."/>
            <person name="Terry A."/>
            <person name="Tsai C.J."/>
            <person name="Uberbacher E."/>
            <person name="Unneberg P."/>
            <person name="Vahala J."/>
            <person name="Wall K."/>
            <person name="Wessler S."/>
            <person name="Yang G."/>
            <person name="Yin T."/>
            <person name="Douglas C."/>
            <person name="Marra M."/>
            <person name="Sandberg G."/>
            <person name="Van de Peer Y."/>
            <person name="Rokhsar D."/>
        </authorList>
    </citation>
    <scope>NUCLEOTIDE SEQUENCE [LARGE SCALE GENOMIC DNA]</scope>
    <source>
        <strain evidence="2">cv. Nisqually</strain>
    </source>
</reference>
<evidence type="ECO:0000313" key="1">
    <source>
        <dbReference type="EMBL" id="PNT43103.1"/>
    </source>
</evidence>
<dbReference type="HOGENOM" id="CLU_2282297_0_0_1"/>